<sequence length="78" mass="8729">MENDLELKLTVSEYERQQLIEEAACLNDKMHKTLNLENEKKEAKNKTRGSSAALLLHPEVEVGLGGQSAWDVDGWSST</sequence>
<protein>
    <submittedName>
        <fullName evidence="1">Uncharacterized protein</fullName>
    </submittedName>
</protein>
<comment type="caution">
    <text evidence="1">The sequence shown here is derived from an EMBL/GenBank/DDBJ whole genome shotgun (WGS) entry which is preliminary data.</text>
</comment>
<reference evidence="1" key="2">
    <citation type="submission" date="2022-01" db="EMBL/GenBank/DDBJ databases">
        <authorList>
            <person name="Yamashiro T."/>
            <person name="Shiraishi A."/>
            <person name="Satake H."/>
            <person name="Nakayama K."/>
        </authorList>
    </citation>
    <scope>NUCLEOTIDE SEQUENCE</scope>
</reference>
<name>A0ABQ5EJA1_9ASTR</name>
<dbReference type="Proteomes" id="UP001151760">
    <property type="component" value="Unassembled WGS sequence"/>
</dbReference>
<reference evidence="1" key="1">
    <citation type="journal article" date="2022" name="Int. J. Mol. Sci.">
        <title>Draft Genome of Tanacetum Coccineum: Genomic Comparison of Closely Related Tanacetum-Family Plants.</title>
        <authorList>
            <person name="Yamashiro T."/>
            <person name="Shiraishi A."/>
            <person name="Nakayama K."/>
            <person name="Satake H."/>
        </authorList>
    </citation>
    <scope>NUCLEOTIDE SEQUENCE</scope>
</reference>
<evidence type="ECO:0000313" key="2">
    <source>
        <dbReference type="Proteomes" id="UP001151760"/>
    </source>
</evidence>
<keyword evidence="2" id="KW-1185">Reference proteome</keyword>
<accession>A0ABQ5EJA1</accession>
<gene>
    <name evidence="1" type="ORF">Tco_0977136</name>
</gene>
<proteinExistence type="predicted"/>
<evidence type="ECO:0000313" key="1">
    <source>
        <dbReference type="EMBL" id="GJT50979.1"/>
    </source>
</evidence>
<dbReference type="EMBL" id="BQNB010016367">
    <property type="protein sequence ID" value="GJT50979.1"/>
    <property type="molecule type" value="Genomic_DNA"/>
</dbReference>
<organism evidence="1 2">
    <name type="scientific">Tanacetum coccineum</name>
    <dbReference type="NCBI Taxonomy" id="301880"/>
    <lineage>
        <taxon>Eukaryota</taxon>
        <taxon>Viridiplantae</taxon>
        <taxon>Streptophyta</taxon>
        <taxon>Embryophyta</taxon>
        <taxon>Tracheophyta</taxon>
        <taxon>Spermatophyta</taxon>
        <taxon>Magnoliopsida</taxon>
        <taxon>eudicotyledons</taxon>
        <taxon>Gunneridae</taxon>
        <taxon>Pentapetalae</taxon>
        <taxon>asterids</taxon>
        <taxon>campanulids</taxon>
        <taxon>Asterales</taxon>
        <taxon>Asteraceae</taxon>
        <taxon>Asteroideae</taxon>
        <taxon>Anthemideae</taxon>
        <taxon>Anthemidinae</taxon>
        <taxon>Tanacetum</taxon>
    </lineage>
</organism>